<evidence type="ECO:0000313" key="3">
    <source>
        <dbReference type="EMBL" id="SFL56126.1"/>
    </source>
</evidence>
<feature type="domain" description="Low molecular weight protein antigen 6 PH" evidence="2">
    <location>
        <begin position="118"/>
        <end position="198"/>
    </location>
</feature>
<organism evidence="3 4">
    <name type="scientific">Streptomyces pini</name>
    <dbReference type="NCBI Taxonomy" id="1520580"/>
    <lineage>
        <taxon>Bacteria</taxon>
        <taxon>Bacillati</taxon>
        <taxon>Actinomycetota</taxon>
        <taxon>Actinomycetes</taxon>
        <taxon>Kitasatosporales</taxon>
        <taxon>Streptomycetaceae</taxon>
        <taxon>Streptomyces</taxon>
    </lineage>
</organism>
<evidence type="ECO:0000259" key="2">
    <source>
        <dbReference type="Pfam" id="PF10756"/>
    </source>
</evidence>
<evidence type="ECO:0000313" key="4">
    <source>
        <dbReference type="Proteomes" id="UP000198928"/>
    </source>
</evidence>
<gene>
    <name evidence="3" type="ORF">SAMN05192584_12163</name>
</gene>
<keyword evidence="1" id="KW-0812">Transmembrane</keyword>
<sequence>MRFRPGAGAPRGDRPGLGCGVSRIRKHRRAESCRIVHMRPRPDGGRVVPMTDVREVTCRSPYRRTQWIFAALGAAVTAATAATAVYAADRGGLWGVWSGIGLLSALVAIASLRGAVARVSADAYGLHVRTLLRRRSMPWSGIADLQIRMKNEWNHKAPDTRCVAVVLDDGRRRLLPLPRSWSPEDPGFDAALETLRTLHRRHGTPRSDHLPVVSHRSAGYGRLGSLALCVLLLSGAGLAVWSVSGTAAEERAWKSAVPCTARVPAAERGECLSTLPTEIERTEAGRPRNPGRLYFADGRPLERLRVSQEAAQEFRPGDRVELTLWRGEVMEVAGERYVWREHVVTPGSVAVLAALCALAAGWPGARVLLWLRRRRLPDDEVLPSELPFVGALAGTALWLLPLAYLHPTGPFDSAAGIVWTAAGSLVTLGLFAWAWRATRVRAPGGADAAAAAGEPAGRDAEVFLAARFLESTDYNPHHFGTHIVIGGGPPAVTPHSGPGRFAAKPIPAERLTVKEVRRARGGDGKAVPSGWHIADLDDAGRPVRLAAAPGDLARILRELGRVGTPAGADEAAGDAPIAR</sequence>
<feature type="transmembrane region" description="Helical" evidence="1">
    <location>
        <begin position="386"/>
        <end position="405"/>
    </location>
</feature>
<keyword evidence="1" id="KW-0472">Membrane</keyword>
<keyword evidence="1" id="KW-1133">Transmembrane helix</keyword>
<feature type="transmembrane region" description="Helical" evidence="1">
    <location>
        <begin position="67"/>
        <end position="88"/>
    </location>
</feature>
<protein>
    <submittedName>
        <fullName evidence="3">PH domain-containing protein</fullName>
    </submittedName>
</protein>
<accession>A0A1I4IQV2</accession>
<dbReference type="Pfam" id="PF10756">
    <property type="entry name" value="bPH_6"/>
    <property type="match status" value="1"/>
</dbReference>
<reference evidence="4" key="1">
    <citation type="submission" date="2016-10" db="EMBL/GenBank/DDBJ databases">
        <authorList>
            <person name="Varghese N."/>
            <person name="Submissions S."/>
        </authorList>
    </citation>
    <scope>NUCLEOTIDE SEQUENCE [LARGE SCALE GENOMIC DNA]</scope>
    <source>
        <strain evidence="4">PL19</strain>
    </source>
</reference>
<feature type="transmembrane region" description="Helical" evidence="1">
    <location>
        <begin position="94"/>
        <end position="112"/>
    </location>
</feature>
<dbReference type="Proteomes" id="UP000198928">
    <property type="component" value="Unassembled WGS sequence"/>
</dbReference>
<name>A0A1I4IQV2_9ACTN</name>
<feature type="transmembrane region" description="Helical" evidence="1">
    <location>
        <begin position="343"/>
        <end position="365"/>
    </location>
</feature>
<evidence type="ECO:0000256" key="1">
    <source>
        <dbReference type="SAM" id="Phobius"/>
    </source>
</evidence>
<keyword evidence="4" id="KW-1185">Reference proteome</keyword>
<feature type="transmembrane region" description="Helical" evidence="1">
    <location>
        <begin position="417"/>
        <end position="435"/>
    </location>
</feature>
<dbReference type="InterPro" id="IPR019692">
    <property type="entry name" value="CFP-6_PH"/>
</dbReference>
<feature type="transmembrane region" description="Helical" evidence="1">
    <location>
        <begin position="223"/>
        <end position="243"/>
    </location>
</feature>
<dbReference type="EMBL" id="FOSG01000021">
    <property type="protein sequence ID" value="SFL56126.1"/>
    <property type="molecule type" value="Genomic_DNA"/>
</dbReference>
<dbReference type="AlphaFoldDB" id="A0A1I4IQV2"/>
<proteinExistence type="predicted"/>